<reference evidence="1" key="1">
    <citation type="submission" date="2014-11" db="EMBL/GenBank/DDBJ databases">
        <authorList>
            <person name="Amaro Gonzalez C."/>
        </authorList>
    </citation>
    <scope>NUCLEOTIDE SEQUENCE</scope>
</reference>
<organism evidence="1">
    <name type="scientific">Anguilla anguilla</name>
    <name type="common">European freshwater eel</name>
    <name type="synonym">Muraena anguilla</name>
    <dbReference type="NCBI Taxonomy" id="7936"/>
    <lineage>
        <taxon>Eukaryota</taxon>
        <taxon>Metazoa</taxon>
        <taxon>Chordata</taxon>
        <taxon>Craniata</taxon>
        <taxon>Vertebrata</taxon>
        <taxon>Euteleostomi</taxon>
        <taxon>Actinopterygii</taxon>
        <taxon>Neopterygii</taxon>
        <taxon>Teleostei</taxon>
        <taxon>Anguilliformes</taxon>
        <taxon>Anguillidae</taxon>
        <taxon>Anguilla</taxon>
    </lineage>
</organism>
<proteinExistence type="predicted"/>
<reference evidence="1" key="2">
    <citation type="journal article" date="2015" name="Fish Shellfish Immunol.">
        <title>Early steps in the European eel (Anguilla anguilla)-Vibrio vulnificus interaction in the gills: Role of the RtxA13 toxin.</title>
        <authorList>
            <person name="Callol A."/>
            <person name="Pajuelo D."/>
            <person name="Ebbesson L."/>
            <person name="Teles M."/>
            <person name="MacKenzie S."/>
            <person name="Amaro C."/>
        </authorList>
    </citation>
    <scope>NUCLEOTIDE SEQUENCE</scope>
</reference>
<accession>A0A0E9SZN8</accession>
<evidence type="ECO:0000313" key="1">
    <source>
        <dbReference type="EMBL" id="JAH46794.1"/>
    </source>
</evidence>
<name>A0A0E9SZN8_ANGAN</name>
<protein>
    <submittedName>
        <fullName evidence="1">Uncharacterized protein</fullName>
    </submittedName>
</protein>
<dbReference type="AlphaFoldDB" id="A0A0E9SZN8"/>
<dbReference type="EMBL" id="GBXM01061783">
    <property type="protein sequence ID" value="JAH46794.1"/>
    <property type="molecule type" value="Transcribed_RNA"/>
</dbReference>
<sequence length="38" mass="4104">MTCHCRDLSSTLLEFIPIFQPVPGHSFKAQLTGSGGVK</sequence>